<organism evidence="4 5">
    <name type="scientific">Halalkalibacter hemicellulosilyticusJCM 9152</name>
    <dbReference type="NCBI Taxonomy" id="1236971"/>
    <lineage>
        <taxon>Bacteria</taxon>
        <taxon>Bacillati</taxon>
        <taxon>Bacillota</taxon>
        <taxon>Bacilli</taxon>
        <taxon>Bacillales</taxon>
        <taxon>Bacillaceae</taxon>
        <taxon>Halalkalibacter</taxon>
    </lineage>
</organism>
<dbReference type="NCBIfam" id="NF006114">
    <property type="entry name" value="PRK08263.1"/>
    <property type="match status" value="1"/>
</dbReference>
<sequence length="283" mass="31278">MNNNQSKSKVWFITGASSGLGHEFTKNALEVGDKVIGVARNIDNLVEFEQNYADTFKSFKLDITDRASVFKVVDKAIHYFGNLDIVVNNAGNMILGMIEEFTEAEIKQQIETNFYGAVWVSQAVMPYLRAQKSGHIVQISSIGGIVSGPMTGIYSASKFALEGFSEALAQEASHFGIHVSIVEPGGYWTNLYSKMQFATLNDEYNSVREALASQNIESKDSHPREAAQAIMKLVNSENPPLRLILGSLVFDAAIDHANNKIKVWKDWEAVSRSAERAIPNPNQ</sequence>
<dbReference type="PRINTS" id="PR00081">
    <property type="entry name" value="GDHRDH"/>
</dbReference>
<name>W4QCC8_9BACI</name>
<protein>
    <submittedName>
        <fullName evidence="4">Short chain dehydrogenase</fullName>
    </submittedName>
</protein>
<dbReference type="Proteomes" id="UP000018895">
    <property type="component" value="Unassembled WGS sequence"/>
</dbReference>
<dbReference type="Pfam" id="PF00106">
    <property type="entry name" value="adh_short"/>
    <property type="match status" value="1"/>
</dbReference>
<evidence type="ECO:0000313" key="4">
    <source>
        <dbReference type="EMBL" id="GAE29333.1"/>
    </source>
</evidence>
<dbReference type="PANTHER" id="PTHR43976:SF16">
    <property type="entry name" value="SHORT-CHAIN DEHYDROGENASE_REDUCTASE FAMILY PROTEIN"/>
    <property type="match status" value="1"/>
</dbReference>
<proteinExistence type="inferred from homology"/>
<dbReference type="Gene3D" id="3.40.50.720">
    <property type="entry name" value="NAD(P)-binding Rossmann-like Domain"/>
    <property type="match status" value="1"/>
</dbReference>
<dbReference type="STRING" id="1236971.JCM9152_684"/>
<dbReference type="AlphaFoldDB" id="W4QCC8"/>
<comment type="caution">
    <text evidence="4">The sequence shown here is derived from an EMBL/GenBank/DDBJ whole genome shotgun (WGS) entry which is preliminary data.</text>
</comment>
<dbReference type="CDD" id="cd05374">
    <property type="entry name" value="17beta-HSD-like_SDR_c"/>
    <property type="match status" value="1"/>
</dbReference>
<comment type="similarity">
    <text evidence="1 3">Belongs to the short-chain dehydrogenases/reductases (SDR) family.</text>
</comment>
<dbReference type="InterPro" id="IPR051911">
    <property type="entry name" value="SDR_oxidoreductase"/>
</dbReference>
<dbReference type="PANTHER" id="PTHR43976">
    <property type="entry name" value="SHORT CHAIN DEHYDROGENASE"/>
    <property type="match status" value="1"/>
</dbReference>
<dbReference type="PRINTS" id="PR00080">
    <property type="entry name" value="SDRFAMILY"/>
</dbReference>
<gene>
    <name evidence="4" type="ORF">JCM9152_684</name>
</gene>
<dbReference type="RefSeq" id="WP_035340810.1">
    <property type="nucleotide sequence ID" value="NZ_BAUU01000004.1"/>
</dbReference>
<dbReference type="InterPro" id="IPR036291">
    <property type="entry name" value="NAD(P)-bd_dom_sf"/>
</dbReference>
<evidence type="ECO:0000256" key="2">
    <source>
        <dbReference type="ARBA" id="ARBA00023002"/>
    </source>
</evidence>
<dbReference type="EMBL" id="BAUU01000004">
    <property type="protein sequence ID" value="GAE29333.1"/>
    <property type="molecule type" value="Genomic_DNA"/>
</dbReference>
<accession>W4QCC8</accession>
<dbReference type="InterPro" id="IPR020904">
    <property type="entry name" value="Sc_DH/Rdtase_CS"/>
</dbReference>
<dbReference type="GO" id="GO:0016491">
    <property type="term" value="F:oxidoreductase activity"/>
    <property type="evidence" value="ECO:0007669"/>
    <property type="project" value="UniProtKB-KW"/>
</dbReference>
<evidence type="ECO:0000256" key="1">
    <source>
        <dbReference type="ARBA" id="ARBA00006484"/>
    </source>
</evidence>
<keyword evidence="5" id="KW-1185">Reference proteome</keyword>
<dbReference type="PROSITE" id="PS00061">
    <property type="entry name" value="ADH_SHORT"/>
    <property type="match status" value="1"/>
</dbReference>
<keyword evidence="2" id="KW-0560">Oxidoreductase</keyword>
<evidence type="ECO:0000256" key="3">
    <source>
        <dbReference type="RuleBase" id="RU000363"/>
    </source>
</evidence>
<dbReference type="SUPFAM" id="SSF51735">
    <property type="entry name" value="NAD(P)-binding Rossmann-fold domains"/>
    <property type="match status" value="1"/>
</dbReference>
<evidence type="ECO:0000313" key="5">
    <source>
        <dbReference type="Proteomes" id="UP000018895"/>
    </source>
</evidence>
<reference evidence="4" key="1">
    <citation type="journal article" date="2014" name="Genome Announc.">
        <title>Draft Genome Sequences of Three Alkaliphilic Bacillus Strains, Bacillus wakoensis JCM 9140T, Bacillus akibai JCM 9157T, and Bacillus hemicellulosilyticus JCM 9152T.</title>
        <authorList>
            <person name="Yuki M."/>
            <person name="Oshima K."/>
            <person name="Suda W."/>
            <person name="Oshida Y."/>
            <person name="Kitamura K."/>
            <person name="Iida T."/>
            <person name="Hattori M."/>
            <person name="Ohkuma M."/>
        </authorList>
    </citation>
    <scope>NUCLEOTIDE SEQUENCE [LARGE SCALE GENOMIC DNA]</scope>
    <source>
        <strain evidence="4">JCM 9152</strain>
    </source>
</reference>
<dbReference type="InterPro" id="IPR002347">
    <property type="entry name" value="SDR_fam"/>
</dbReference>
<dbReference type="OrthoDB" id="9775296at2"/>